<dbReference type="PIRSF" id="PIRSF002808">
    <property type="entry name" value="Hexose_phosphate_transp"/>
    <property type="match status" value="1"/>
</dbReference>
<feature type="transmembrane region" description="Helical" evidence="5">
    <location>
        <begin position="141"/>
        <end position="161"/>
    </location>
</feature>
<gene>
    <name evidence="7" type="ORF">UT14_C0001G0017</name>
</gene>
<feature type="transmembrane region" description="Helical" evidence="5">
    <location>
        <begin position="111"/>
        <end position="129"/>
    </location>
</feature>
<dbReference type="Gene3D" id="1.20.1250.20">
    <property type="entry name" value="MFS general substrate transporter like domains"/>
    <property type="match status" value="2"/>
</dbReference>
<comment type="subcellular location">
    <subcellularLocation>
        <location evidence="1">Endomembrane system</location>
        <topology evidence="1">Multi-pass membrane protein</topology>
    </subcellularLocation>
</comment>
<feature type="transmembrane region" description="Helical" evidence="5">
    <location>
        <begin position="386"/>
        <end position="405"/>
    </location>
</feature>
<reference evidence="7 8" key="1">
    <citation type="journal article" date="2015" name="Nature">
        <title>rRNA introns, odd ribosomes, and small enigmatic genomes across a large radiation of phyla.</title>
        <authorList>
            <person name="Brown C.T."/>
            <person name="Hug L.A."/>
            <person name="Thomas B.C."/>
            <person name="Sharon I."/>
            <person name="Castelle C.J."/>
            <person name="Singh A."/>
            <person name="Wilkins M.J."/>
            <person name="Williams K.H."/>
            <person name="Banfield J.F."/>
        </authorList>
    </citation>
    <scope>NUCLEOTIDE SEQUENCE [LARGE SCALE GENOMIC DNA]</scope>
</reference>
<feature type="transmembrane region" description="Helical" evidence="5">
    <location>
        <begin position="167"/>
        <end position="185"/>
    </location>
</feature>
<feature type="transmembrane region" description="Helical" evidence="5">
    <location>
        <begin position="224"/>
        <end position="241"/>
    </location>
</feature>
<keyword evidence="2 5" id="KW-0812">Transmembrane</keyword>
<dbReference type="InterPro" id="IPR036259">
    <property type="entry name" value="MFS_trans_sf"/>
</dbReference>
<feature type="transmembrane region" description="Helical" evidence="5">
    <location>
        <begin position="291"/>
        <end position="309"/>
    </location>
</feature>
<feature type="transmembrane region" description="Helical" evidence="5">
    <location>
        <begin position="78"/>
        <end position="105"/>
    </location>
</feature>
<evidence type="ECO:0000256" key="3">
    <source>
        <dbReference type="ARBA" id="ARBA00022989"/>
    </source>
</evidence>
<dbReference type="InterPro" id="IPR000849">
    <property type="entry name" value="Sugar_P_transporter"/>
</dbReference>
<evidence type="ECO:0000259" key="6">
    <source>
        <dbReference type="PROSITE" id="PS50850"/>
    </source>
</evidence>
<organism evidence="7 8">
    <name type="scientific">Candidatus Shapirobacteria bacterium GW2011_GWE1_38_92</name>
    <dbReference type="NCBI Taxonomy" id="1618489"/>
    <lineage>
        <taxon>Bacteria</taxon>
        <taxon>Candidatus Shapironibacteriota</taxon>
    </lineage>
</organism>
<evidence type="ECO:0000313" key="7">
    <source>
        <dbReference type="EMBL" id="KKQ92874.1"/>
    </source>
</evidence>
<dbReference type="GO" id="GO:0035435">
    <property type="term" value="P:phosphate ion transmembrane transport"/>
    <property type="evidence" value="ECO:0007669"/>
    <property type="project" value="TreeGrafter"/>
</dbReference>
<dbReference type="PATRIC" id="fig|1618489.3.peg.18"/>
<sequence>MGTSMQKWQKRILFISWITYASFYLLRVNIAVAIPGILSEFGISKTAMGGVLTALFAAYAFGQFVNGTMGDKFGARRMVTIGLLSSAILNIVFGFTQGFLIAMVAVWGLNGFFQAMGWGPIVKTVACWFPPQKRGMASGILGTSYILGSSISLLLAGFIAGHFGWRWVFWFPAIITIIGALHWALRIRNGCENEGFETVERIDAALKYAGIKHSLGIILKDKKVWFASLCLFGLNIVRYGFLDWAPTYFFEVQKASISIAAYKTLIFPIAGAVGALSSGWLAEKVFKQKKAIVAAIMLLMLAAAIWFFVKIPVGNWVLSLVVLAIIGFLTFGPHMMIVTILPMDLGTKERASSVAGFIDGWGYIGAALTGVGTGFLLDHFGWHTAFYFWISGAIIAAASVGYVMASLKKKI</sequence>
<comment type="caution">
    <text evidence="7">The sequence shown here is derived from an EMBL/GenBank/DDBJ whole genome shotgun (WGS) entry which is preliminary data.</text>
</comment>
<dbReference type="SUPFAM" id="SSF103473">
    <property type="entry name" value="MFS general substrate transporter"/>
    <property type="match status" value="1"/>
</dbReference>
<dbReference type="PROSITE" id="PS50850">
    <property type="entry name" value="MFS"/>
    <property type="match status" value="1"/>
</dbReference>
<feature type="transmembrane region" description="Helical" evidence="5">
    <location>
        <begin position="46"/>
        <end position="66"/>
    </location>
</feature>
<dbReference type="GO" id="GO:0005886">
    <property type="term" value="C:plasma membrane"/>
    <property type="evidence" value="ECO:0007669"/>
    <property type="project" value="TreeGrafter"/>
</dbReference>
<feature type="domain" description="Major facilitator superfamily (MFS) profile" evidence="6">
    <location>
        <begin position="12"/>
        <end position="408"/>
    </location>
</feature>
<dbReference type="EMBL" id="LBVR01000001">
    <property type="protein sequence ID" value="KKQ92874.1"/>
    <property type="molecule type" value="Genomic_DNA"/>
</dbReference>
<accession>A0A0G0P417</accession>
<dbReference type="PANTHER" id="PTHR43826:SF3">
    <property type="entry name" value="GLUCOSE-6-PHOSPHATE EXCHANGER SLC37A4"/>
    <property type="match status" value="1"/>
</dbReference>
<evidence type="ECO:0000256" key="4">
    <source>
        <dbReference type="ARBA" id="ARBA00023136"/>
    </source>
</evidence>
<protein>
    <submittedName>
        <fullName evidence="7">Glycerol-3-phosphate transporter</fullName>
    </submittedName>
</protein>
<dbReference type="InterPro" id="IPR020846">
    <property type="entry name" value="MFS_dom"/>
</dbReference>
<evidence type="ECO:0000313" key="8">
    <source>
        <dbReference type="Proteomes" id="UP000033841"/>
    </source>
</evidence>
<keyword evidence="4 5" id="KW-0472">Membrane</keyword>
<feature type="transmembrane region" description="Helical" evidence="5">
    <location>
        <begin position="12"/>
        <end position="34"/>
    </location>
</feature>
<dbReference type="GO" id="GO:0061513">
    <property type="term" value="F:glucose 6-phosphate:phosphate antiporter activity"/>
    <property type="evidence" value="ECO:0007669"/>
    <property type="project" value="TreeGrafter"/>
</dbReference>
<feature type="transmembrane region" description="Helical" evidence="5">
    <location>
        <begin position="361"/>
        <end position="380"/>
    </location>
</feature>
<dbReference type="InterPro" id="IPR051337">
    <property type="entry name" value="OPA_Antiporter"/>
</dbReference>
<name>A0A0G0P417_9BACT</name>
<dbReference type="Proteomes" id="UP000033841">
    <property type="component" value="Unassembled WGS sequence"/>
</dbReference>
<dbReference type="AlphaFoldDB" id="A0A0G0P417"/>
<dbReference type="PANTHER" id="PTHR43826">
    <property type="entry name" value="GLUCOSE-6-PHOSPHATE EXCHANGER SLC37A4"/>
    <property type="match status" value="1"/>
</dbReference>
<keyword evidence="3 5" id="KW-1133">Transmembrane helix</keyword>
<dbReference type="Pfam" id="PF07690">
    <property type="entry name" value="MFS_1"/>
    <property type="match status" value="1"/>
</dbReference>
<feature type="transmembrane region" description="Helical" evidence="5">
    <location>
        <begin position="261"/>
        <end position="282"/>
    </location>
</feature>
<feature type="transmembrane region" description="Helical" evidence="5">
    <location>
        <begin position="315"/>
        <end position="341"/>
    </location>
</feature>
<proteinExistence type="predicted"/>
<dbReference type="GO" id="GO:0012505">
    <property type="term" value="C:endomembrane system"/>
    <property type="evidence" value="ECO:0007669"/>
    <property type="project" value="UniProtKB-SubCell"/>
</dbReference>
<dbReference type="InterPro" id="IPR011701">
    <property type="entry name" value="MFS"/>
</dbReference>
<evidence type="ECO:0000256" key="2">
    <source>
        <dbReference type="ARBA" id="ARBA00022692"/>
    </source>
</evidence>
<evidence type="ECO:0000256" key="1">
    <source>
        <dbReference type="ARBA" id="ARBA00004127"/>
    </source>
</evidence>
<evidence type="ECO:0000256" key="5">
    <source>
        <dbReference type="SAM" id="Phobius"/>
    </source>
</evidence>